<feature type="domain" description="VWFC" evidence="4">
    <location>
        <begin position="496"/>
        <end position="557"/>
    </location>
</feature>
<dbReference type="GO" id="GO:0005886">
    <property type="term" value="C:plasma membrane"/>
    <property type="evidence" value="ECO:0007669"/>
    <property type="project" value="TreeGrafter"/>
</dbReference>
<keyword evidence="2" id="KW-0677">Repeat</keyword>
<keyword evidence="3" id="KW-0472">Membrane</keyword>
<feature type="domain" description="VWFC" evidence="4">
    <location>
        <begin position="365"/>
        <end position="410"/>
    </location>
</feature>
<dbReference type="GO" id="GO:0004867">
    <property type="term" value="F:serine-type endopeptidase inhibitor activity"/>
    <property type="evidence" value="ECO:0007669"/>
    <property type="project" value="InterPro"/>
</dbReference>
<dbReference type="SUPFAM" id="SSF57603">
    <property type="entry name" value="FnI-like domain"/>
    <property type="match status" value="4"/>
</dbReference>
<reference evidence="5 6" key="1">
    <citation type="journal article" date="2018" name="Gigascience">
        <title>Genomes of trombidid mites reveal novel predicted allergens and laterally-transferred genes associated with secondary metabolism.</title>
        <authorList>
            <person name="Dong X."/>
            <person name="Chaisiri K."/>
            <person name="Xia D."/>
            <person name="Armstrong S.D."/>
            <person name="Fang Y."/>
            <person name="Donnelly M.J."/>
            <person name="Kadowaki T."/>
            <person name="McGarry J.W."/>
            <person name="Darby A.C."/>
            <person name="Makepeace B.L."/>
        </authorList>
    </citation>
    <scope>NUCLEOTIDE SEQUENCE [LARGE SCALE GENOMIC DNA]</scope>
    <source>
        <strain evidence="5">UoL-WK</strain>
    </source>
</reference>
<dbReference type="PANTHER" id="PTHR46439">
    <property type="entry name" value="CYSTEINE-RICH MOTOR NEURON 1 PROTEIN"/>
    <property type="match status" value="1"/>
</dbReference>
<dbReference type="Pfam" id="PF02822">
    <property type="entry name" value="Antistasin"/>
    <property type="match status" value="1"/>
</dbReference>
<feature type="domain" description="VWFC" evidence="4">
    <location>
        <begin position="110"/>
        <end position="169"/>
    </location>
</feature>
<dbReference type="EMBL" id="NCKU01000927">
    <property type="protein sequence ID" value="RWS13650.1"/>
    <property type="molecule type" value="Genomic_DNA"/>
</dbReference>
<dbReference type="Gene3D" id="6.20.200.20">
    <property type="match status" value="4"/>
</dbReference>
<keyword evidence="1" id="KW-0732">Signal</keyword>
<dbReference type="AlphaFoldDB" id="A0A3S3PJD9"/>
<gene>
    <name evidence="5" type="ORF">B4U79_14567</name>
</gene>
<name>A0A3S3PJD9_9ACAR</name>
<feature type="domain" description="VWFC" evidence="4">
    <location>
        <begin position="431"/>
        <end position="488"/>
    </location>
</feature>
<comment type="caution">
    <text evidence="5">The sequence shown here is derived from an EMBL/GenBank/DDBJ whole genome shotgun (WGS) entry which is preliminary data.</text>
</comment>
<dbReference type="STRING" id="1965070.A0A3S3PJD9"/>
<dbReference type="Pfam" id="PF23334">
    <property type="entry name" value="VWC2L_2nd"/>
    <property type="match status" value="2"/>
</dbReference>
<evidence type="ECO:0000313" key="6">
    <source>
        <dbReference type="Proteomes" id="UP000285301"/>
    </source>
</evidence>
<proteinExistence type="predicted"/>
<evidence type="ECO:0000256" key="1">
    <source>
        <dbReference type="ARBA" id="ARBA00022729"/>
    </source>
</evidence>
<dbReference type="SUPFAM" id="SSF57262">
    <property type="entry name" value="Leech antihemostatic proteins"/>
    <property type="match status" value="1"/>
</dbReference>
<dbReference type="SMART" id="SM00214">
    <property type="entry name" value="VWC"/>
    <property type="match status" value="6"/>
</dbReference>
<keyword evidence="3" id="KW-1133">Transmembrane helix</keyword>
<evidence type="ECO:0000313" key="5">
    <source>
        <dbReference type="EMBL" id="RWS13650.1"/>
    </source>
</evidence>
<dbReference type="SMART" id="SM00215">
    <property type="entry name" value="VWC_out"/>
    <property type="match status" value="3"/>
</dbReference>
<feature type="non-terminal residue" evidence="5">
    <location>
        <position position="1"/>
    </location>
</feature>
<sequence>EDNCCPLPRCICRPESCTRPTCPSGLVLKLKSKGSGSPGSCCDIYDCAKDTRSCHHENKTYANGEQWKIDKCTHCECRNGLKFCKTKTCDYGECSGGDEPGDECCPRCAHGCFDEKKRKAYHTNQSWLEDDCTTCECSNGKISCVSTVCQAPQCADPKWIPGECCPYCEECEIECEYGFKRALNGEQLCECITLTRDTFDPMFCSPYEKCDLNCSSHGYVISSEGCALCECNNKPCLNETTATELCDKECKYGFKIDEIGCVLCECALPELTNDSQTLATTKDDESCYLHDKVYRNGQTWNETCHECVCRDSQAMCTPYLCPRLSCANVRVLNDSCCPLCSKDDIVQSESTSHSLCNSQDKLFHEFWSSIECMNCTCRDEKAYCKVNNCPPAACSSPIYVPGGNCCPTCVESQTFETTPEKRKRNATRIHCAWEDQVYHEGQSWRKSPCESCICENGEQICFQENCSQDLKFCKHLIYIKNKCCPLCIKENSLVPTPCIYNEKNYENGEKWDINECVECLCIDGKSFCSEKFDCESKCEKTSESGDSNGKCCSPKCNASSSSMTQISAVMIFLIASSITLFVVVSLIALRPYRRNRHSSATSWPSTTTTNTNFDDREHSRLNISYSKIEVT</sequence>
<feature type="domain" description="VWFC" evidence="4">
    <location>
        <begin position="52"/>
        <end position="109"/>
    </location>
</feature>
<dbReference type="InterPro" id="IPR011061">
    <property type="entry name" value="Hirudin/antistatin"/>
</dbReference>
<dbReference type="InterPro" id="IPR001007">
    <property type="entry name" value="VWF_dom"/>
</dbReference>
<dbReference type="PANTHER" id="PTHR46439:SF1">
    <property type="entry name" value="CYSTEINE-RICH MOTOR NEURON 1 PROTEIN"/>
    <property type="match status" value="1"/>
</dbReference>
<evidence type="ECO:0000256" key="2">
    <source>
        <dbReference type="ARBA" id="ARBA00022737"/>
    </source>
</evidence>
<evidence type="ECO:0000256" key="3">
    <source>
        <dbReference type="SAM" id="Phobius"/>
    </source>
</evidence>
<feature type="domain" description="VWFC" evidence="4">
    <location>
        <begin position="285"/>
        <end position="341"/>
    </location>
</feature>
<dbReference type="PROSITE" id="PS50184">
    <property type="entry name" value="VWFC_2"/>
    <property type="match status" value="6"/>
</dbReference>
<keyword evidence="6" id="KW-1185">Reference proteome</keyword>
<dbReference type="PROSITE" id="PS01208">
    <property type="entry name" value="VWFC_1"/>
    <property type="match status" value="4"/>
</dbReference>
<dbReference type="Gene3D" id="2.10.70.10">
    <property type="entry name" value="Complement Module, domain 1"/>
    <property type="match status" value="2"/>
</dbReference>
<dbReference type="Pfam" id="PF00093">
    <property type="entry name" value="VWC"/>
    <property type="match status" value="2"/>
</dbReference>
<accession>A0A3S3PJD9</accession>
<protein>
    <recommendedName>
        <fullName evidence="4">VWFC domain-containing protein</fullName>
    </recommendedName>
</protein>
<feature type="transmembrane region" description="Helical" evidence="3">
    <location>
        <begin position="566"/>
        <end position="589"/>
    </location>
</feature>
<dbReference type="InterPro" id="IPR004094">
    <property type="entry name" value="Antistasin-like"/>
</dbReference>
<dbReference type="Proteomes" id="UP000285301">
    <property type="component" value="Unassembled WGS sequence"/>
</dbReference>
<evidence type="ECO:0000259" key="4">
    <source>
        <dbReference type="PROSITE" id="PS50184"/>
    </source>
</evidence>
<keyword evidence="3" id="KW-0812">Transmembrane</keyword>
<dbReference type="OrthoDB" id="5976811at2759"/>
<organism evidence="5 6">
    <name type="scientific">Dinothrombium tinctorium</name>
    <dbReference type="NCBI Taxonomy" id="1965070"/>
    <lineage>
        <taxon>Eukaryota</taxon>
        <taxon>Metazoa</taxon>
        <taxon>Ecdysozoa</taxon>
        <taxon>Arthropoda</taxon>
        <taxon>Chelicerata</taxon>
        <taxon>Arachnida</taxon>
        <taxon>Acari</taxon>
        <taxon>Acariformes</taxon>
        <taxon>Trombidiformes</taxon>
        <taxon>Prostigmata</taxon>
        <taxon>Anystina</taxon>
        <taxon>Parasitengona</taxon>
        <taxon>Trombidioidea</taxon>
        <taxon>Trombidiidae</taxon>
        <taxon>Dinothrombium</taxon>
    </lineage>
</organism>
<dbReference type="InterPro" id="IPR052624">
    <property type="entry name" value="CRIM1"/>
</dbReference>